<gene>
    <name evidence="1" type="ORF">OIU85_010093</name>
</gene>
<comment type="caution">
    <text evidence="1">The sequence shown here is derived from an EMBL/GenBank/DDBJ whole genome shotgun (WGS) entry which is preliminary data.</text>
</comment>
<reference evidence="1" key="1">
    <citation type="submission" date="2022-11" db="EMBL/GenBank/DDBJ databases">
        <authorList>
            <person name="Hyden B.L."/>
            <person name="Feng K."/>
            <person name="Yates T."/>
            <person name="Jawdy S."/>
            <person name="Smart L.B."/>
            <person name="Muchero W."/>
        </authorList>
    </citation>
    <scope>NUCLEOTIDE SEQUENCE</scope>
    <source>
        <tissue evidence="1">Shoot tip</tissue>
    </source>
</reference>
<accession>A0A9Q0SGG0</accession>
<name>A0A9Q0SGG0_SALVM</name>
<protein>
    <submittedName>
        <fullName evidence="1">Uncharacterized protein</fullName>
    </submittedName>
</protein>
<evidence type="ECO:0000313" key="2">
    <source>
        <dbReference type="Proteomes" id="UP001151529"/>
    </source>
</evidence>
<dbReference type="EMBL" id="JAPFFL010000015">
    <property type="protein sequence ID" value="KAJ6676879.1"/>
    <property type="molecule type" value="Genomic_DNA"/>
</dbReference>
<dbReference type="Proteomes" id="UP001151529">
    <property type="component" value="Chromosome 15Z"/>
</dbReference>
<organism evidence="1 2">
    <name type="scientific">Salix viminalis</name>
    <name type="common">Common osier</name>
    <name type="synonym">Basket willow</name>
    <dbReference type="NCBI Taxonomy" id="40686"/>
    <lineage>
        <taxon>Eukaryota</taxon>
        <taxon>Viridiplantae</taxon>
        <taxon>Streptophyta</taxon>
        <taxon>Embryophyta</taxon>
        <taxon>Tracheophyta</taxon>
        <taxon>Spermatophyta</taxon>
        <taxon>Magnoliopsida</taxon>
        <taxon>eudicotyledons</taxon>
        <taxon>Gunneridae</taxon>
        <taxon>Pentapetalae</taxon>
        <taxon>rosids</taxon>
        <taxon>fabids</taxon>
        <taxon>Malpighiales</taxon>
        <taxon>Salicaceae</taxon>
        <taxon>Saliceae</taxon>
        <taxon>Salix</taxon>
    </lineage>
</organism>
<dbReference type="AlphaFoldDB" id="A0A9Q0SGG0"/>
<reference evidence="1" key="2">
    <citation type="journal article" date="2023" name="Int. J. Mol. Sci.">
        <title>De Novo Assembly and Annotation of 11 Diverse Shrub Willow (Salix) Genomes Reveals Novel Gene Organization in Sex-Linked Regions.</title>
        <authorList>
            <person name="Hyden B."/>
            <person name="Feng K."/>
            <person name="Yates T.B."/>
            <person name="Jawdy S."/>
            <person name="Cereghino C."/>
            <person name="Smart L.B."/>
            <person name="Muchero W."/>
        </authorList>
    </citation>
    <scope>NUCLEOTIDE SEQUENCE [LARGE SCALE GENOMIC DNA]</scope>
    <source>
        <tissue evidence="1">Shoot tip</tissue>
    </source>
</reference>
<proteinExistence type="predicted"/>
<keyword evidence="2" id="KW-1185">Reference proteome</keyword>
<sequence>MSRGEVLAGSGHSATQTGFILGLPPKELKSGSAGCGSRTSVEVLQGALAIALSNIKIRVARLLMLVDSDTHGIEDANPQELGATGTKREVIGVVEEGLPSILYPSDSGLGGVLPCQNDIQLPLELTRTGLKPEAYRSCIGSELFLRSLTVYKQGEADCTTEDLGLETQSQNEIVGFQLSLNHLHPSFGLYSIETIDRPNYLLNSITHAATHTSIPLATMRGGSSYDMELHLEGLSRIDLSRLRTSGVRSLPNSWQTPSSKKSSSSVSARGLQIGLLATLYLERTRRVRSLGG</sequence>
<evidence type="ECO:0000313" key="1">
    <source>
        <dbReference type="EMBL" id="KAJ6676879.1"/>
    </source>
</evidence>